<keyword evidence="1" id="KW-0812">Transmembrane</keyword>
<evidence type="ECO:0000313" key="3">
    <source>
        <dbReference type="Proteomes" id="UP000297839"/>
    </source>
</evidence>
<evidence type="ECO:0000256" key="1">
    <source>
        <dbReference type="SAM" id="Phobius"/>
    </source>
</evidence>
<evidence type="ECO:0000313" key="2">
    <source>
        <dbReference type="EMBL" id="TFZ07836.1"/>
    </source>
</evidence>
<keyword evidence="1" id="KW-1133">Transmembrane helix</keyword>
<dbReference type="Proteomes" id="UP000297839">
    <property type="component" value="Unassembled WGS sequence"/>
</dbReference>
<keyword evidence="3" id="KW-1185">Reference proteome</keyword>
<name>A0A4Z0C828_9BURK</name>
<feature type="transmembrane region" description="Helical" evidence="1">
    <location>
        <begin position="20"/>
        <end position="42"/>
    </location>
</feature>
<dbReference type="Pfam" id="PF05751">
    <property type="entry name" value="FixH"/>
    <property type="match status" value="1"/>
</dbReference>
<dbReference type="RefSeq" id="WP_135247774.1">
    <property type="nucleotide sequence ID" value="NZ_SMLK01000001.1"/>
</dbReference>
<sequence length="91" mass="10109">MSDPTAEQGVPAKPWWRYGLVWLVFAGPAVVVVASFVSFFIAARGSDKLVEEDYYRKGVEINQRLAERNLLPAMQGRNHAATPATPAVRQH</sequence>
<dbReference type="AlphaFoldDB" id="A0A4Z0C828"/>
<protein>
    <submittedName>
        <fullName evidence="2">Nitrogen fixation protein FixH</fullName>
    </submittedName>
</protein>
<dbReference type="OrthoDB" id="5295180at2"/>
<reference evidence="2 3" key="1">
    <citation type="submission" date="2019-03" db="EMBL/GenBank/DDBJ databases">
        <title>Ramlibacter sp. 18x22-1, whole genome shotgun sequence.</title>
        <authorList>
            <person name="Zhang X."/>
            <person name="Feng G."/>
            <person name="Zhu H."/>
        </authorList>
    </citation>
    <scope>NUCLEOTIDE SEQUENCE [LARGE SCALE GENOMIC DNA]</scope>
    <source>
        <strain evidence="2 3">18x22-1</strain>
    </source>
</reference>
<dbReference type="InterPro" id="IPR008620">
    <property type="entry name" value="FixH"/>
</dbReference>
<dbReference type="EMBL" id="SMLK01000001">
    <property type="protein sequence ID" value="TFZ07836.1"/>
    <property type="molecule type" value="Genomic_DNA"/>
</dbReference>
<gene>
    <name evidence="2" type="ORF">EZ216_01335</name>
</gene>
<comment type="caution">
    <text evidence="2">The sequence shown here is derived from an EMBL/GenBank/DDBJ whole genome shotgun (WGS) entry which is preliminary data.</text>
</comment>
<keyword evidence="1" id="KW-0472">Membrane</keyword>
<accession>A0A4Z0C828</accession>
<organism evidence="2 3">
    <name type="scientific">Ramlibacter humi</name>
    <dbReference type="NCBI Taxonomy" id="2530451"/>
    <lineage>
        <taxon>Bacteria</taxon>
        <taxon>Pseudomonadati</taxon>
        <taxon>Pseudomonadota</taxon>
        <taxon>Betaproteobacteria</taxon>
        <taxon>Burkholderiales</taxon>
        <taxon>Comamonadaceae</taxon>
        <taxon>Ramlibacter</taxon>
    </lineage>
</organism>
<proteinExistence type="predicted"/>